<dbReference type="GO" id="GO:0008610">
    <property type="term" value="P:lipid biosynthetic process"/>
    <property type="evidence" value="ECO:0007669"/>
    <property type="project" value="InterPro"/>
</dbReference>
<keyword evidence="2" id="KW-1185">Reference proteome</keyword>
<dbReference type="GO" id="GO:0008780">
    <property type="term" value="F:acyl-[acyl-carrier-protein]-UDP-N-acetylglucosamine O-acyltransferase activity"/>
    <property type="evidence" value="ECO:0007669"/>
    <property type="project" value="InterPro"/>
</dbReference>
<sequence>MLDASGAVQGGVHPTAIVDDGAVLGADVVVGPYSVIGPDVRVGAGTHIGPHVLIERDTSVGESCRIFKGAVLGTDPQDLKYQGEYSELVVGDRTVVRESRP</sequence>
<protein>
    <submittedName>
        <fullName evidence="1">Acyl-[acyl-carrier-protein]--UDP-N-acetylglucosam ine O-acyltransferase</fullName>
    </submittedName>
</protein>
<dbReference type="InterPro" id="IPR010137">
    <property type="entry name" value="Lipid_A_LpxA"/>
</dbReference>
<proteinExistence type="predicted"/>
<evidence type="ECO:0000313" key="1">
    <source>
        <dbReference type="EMBL" id="CAI8018946.1"/>
    </source>
</evidence>
<dbReference type="PANTHER" id="PTHR43480">
    <property type="entry name" value="ACYL-[ACYL-CARRIER-PROTEIN]--UDP-N-ACETYLGLUCOSAMINE O-ACYLTRANSFERASE"/>
    <property type="match status" value="1"/>
</dbReference>
<dbReference type="EMBL" id="CASHTH010001714">
    <property type="protein sequence ID" value="CAI8018946.1"/>
    <property type="molecule type" value="Genomic_DNA"/>
</dbReference>
<accession>A0AA35RYL2</accession>
<dbReference type="SUPFAM" id="SSF51161">
    <property type="entry name" value="Trimeric LpxA-like enzymes"/>
    <property type="match status" value="1"/>
</dbReference>
<reference evidence="1" key="1">
    <citation type="submission" date="2023-03" db="EMBL/GenBank/DDBJ databases">
        <authorList>
            <person name="Steffen K."/>
            <person name="Cardenas P."/>
        </authorList>
    </citation>
    <scope>NUCLEOTIDE SEQUENCE</scope>
</reference>
<dbReference type="Proteomes" id="UP001174909">
    <property type="component" value="Unassembled WGS sequence"/>
</dbReference>
<dbReference type="Gene3D" id="2.160.10.10">
    <property type="entry name" value="Hexapeptide repeat proteins"/>
    <property type="match status" value="1"/>
</dbReference>
<comment type="caution">
    <text evidence="1">The sequence shown here is derived from an EMBL/GenBank/DDBJ whole genome shotgun (WGS) entry which is preliminary data.</text>
</comment>
<dbReference type="InterPro" id="IPR001451">
    <property type="entry name" value="Hexapep"/>
</dbReference>
<dbReference type="InterPro" id="IPR011004">
    <property type="entry name" value="Trimer_LpxA-like_sf"/>
</dbReference>
<gene>
    <name evidence="1" type="ORF">GBAR_LOCUS11433</name>
</gene>
<dbReference type="PANTHER" id="PTHR43480:SF1">
    <property type="entry name" value="ACYL-[ACYL-CARRIER-PROTEIN]--UDP-N-ACETYLGLUCOSAMINE O-ACYLTRANSFERASE, MITOCHONDRIAL-RELATED"/>
    <property type="match status" value="1"/>
</dbReference>
<dbReference type="AlphaFoldDB" id="A0AA35RYL2"/>
<organism evidence="1 2">
    <name type="scientific">Geodia barretti</name>
    <name type="common">Barrett's horny sponge</name>
    <dbReference type="NCBI Taxonomy" id="519541"/>
    <lineage>
        <taxon>Eukaryota</taxon>
        <taxon>Metazoa</taxon>
        <taxon>Porifera</taxon>
        <taxon>Demospongiae</taxon>
        <taxon>Heteroscleromorpha</taxon>
        <taxon>Tetractinellida</taxon>
        <taxon>Astrophorina</taxon>
        <taxon>Geodiidae</taxon>
        <taxon>Geodia</taxon>
    </lineage>
</organism>
<name>A0AA35RYL2_GEOBA</name>
<dbReference type="Pfam" id="PF00132">
    <property type="entry name" value="Hexapep"/>
    <property type="match status" value="1"/>
</dbReference>
<evidence type="ECO:0000313" key="2">
    <source>
        <dbReference type="Proteomes" id="UP001174909"/>
    </source>
</evidence>